<dbReference type="GO" id="GO:0003697">
    <property type="term" value="F:single-stranded DNA binding"/>
    <property type="evidence" value="ECO:0007669"/>
    <property type="project" value="InterPro"/>
</dbReference>
<proteinExistence type="inferred from homology"/>
<comment type="caution">
    <text evidence="6">The sequence shown here is derived from an EMBL/GenBank/DDBJ whole genome shotgun (WGS) entry which is preliminary data.</text>
</comment>
<dbReference type="PANTHER" id="PTHR45900:SF1">
    <property type="entry name" value="MITOCHONDRIAL DNA REPAIR PROTEIN RECA HOMOLOG-RELATED"/>
    <property type="match status" value="1"/>
</dbReference>
<dbReference type="PRINTS" id="PR00142">
    <property type="entry name" value="RECA"/>
</dbReference>
<keyword evidence="7" id="KW-1185">Reference proteome</keyword>
<dbReference type="GO" id="GO:0006310">
    <property type="term" value="P:DNA recombination"/>
    <property type="evidence" value="ECO:0007669"/>
    <property type="project" value="UniProtKB-KW"/>
</dbReference>
<gene>
    <name evidence="6" type="ORF">Nepgr_013687</name>
</gene>
<dbReference type="GO" id="GO:0008094">
    <property type="term" value="F:ATP-dependent activity, acting on DNA"/>
    <property type="evidence" value="ECO:0007669"/>
    <property type="project" value="InterPro"/>
</dbReference>
<dbReference type="GO" id="GO:0005524">
    <property type="term" value="F:ATP binding"/>
    <property type="evidence" value="ECO:0007669"/>
    <property type="project" value="UniProtKB-KW"/>
</dbReference>
<evidence type="ECO:0000256" key="2">
    <source>
        <dbReference type="ARBA" id="ARBA00022741"/>
    </source>
</evidence>
<name>A0AAD3SK75_NEPGR</name>
<evidence type="ECO:0000256" key="1">
    <source>
        <dbReference type="ARBA" id="ARBA00009391"/>
    </source>
</evidence>
<dbReference type="InterPro" id="IPR049428">
    <property type="entry name" value="RecA-like_N"/>
</dbReference>
<protein>
    <recommendedName>
        <fullName evidence="5">RecA family profile 2 domain-containing protein</fullName>
    </recommendedName>
</protein>
<dbReference type="Proteomes" id="UP001279734">
    <property type="component" value="Unassembled WGS sequence"/>
</dbReference>
<comment type="similarity">
    <text evidence="1">Belongs to the RecA family.</text>
</comment>
<dbReference type="Gene3D" id="3.40.50.300">
    <property type="entry name" value="P-loop containing nucleotide triphosphate hydrolases"/>
    <property type="match status" value="1"/>
</dbReference>
<dbReference type="EMBL" id="BSYO01000011">
    <property type="protein sequence ID" value="GMH11846.1"/>
    <property type="molecule type" value="Genomic_DNA"/>
</dbReference>
<dbReference type="SUPFAM" id="SSF52540">
    <property type="entry name" value="P-loop containing nucleoside triphosphate hydrolases"/>
    <property type="match status" value="1"/>
</dbReference>
<dbReference type="GO" id="GO:0006281">
    <property type="term" value="P:DNA repair"/>
    <property type="evidence" value="ECO:0007669"/>
    <property type="project" value="InterPro"/>
</dbReference>
<dbReference type="PANTHER" id="PTHR45900">
    <property type="entry name" value="RECA"/>
    <property type="match status" value="1"/>
</dbReference>
<reference evidence="6" key="1">
    <citation type="submission" date="2023-05" db="EMBL/GenBank/DDBJ databases">
        <title>Nepenthes gracilis genome sequencing.</title>
        <authorList>
            <person name="Fukushima K."/>
        </authorList>
    </citation>
    <scope>NUCLEOTIDE SEQUENCE</scope>
    <source>
        <strain evidence="6">SING2019-196</strain>
    </source>
</reference>
<sequence length="171" mass="19213">MPIWCDPPNLCRSVLSLTPRTEIEGEIWMQQMGLQTQLMSQALCKISRNVSKAGCTLIFLHQIRCKIDVSYGNAEVTSGGIALKFLASLCLKIQLIEKDNFVNGNEDSRLHERARPYKLAEFAIIFGARVSKPSCIFTCAEVMDVVARKQSCNSYRDLRLGQGRDSGTQYF</sequence>
<keyword evidence="3" id="KW-0067">ATP-binding</keyword>
<evidence type="ECO:0000259" key="5">
    <source>
        <dbReference type="PROSITE" id="PS50163"/>
    </source>
</evidence>
<evidence type="ECO:0000313" key="7">
    <source>
        <dbReference type="Proteomes" id="UP001279734"/>
    </source>
</evidence>
<evidence type="ECO:0000256" key="3">
    <source>
        <dbReference type="ARBA" id="ARBA00022840"/>
    </source>
</evidence>
<organism evidence="6 7">
    <name type="scientific">Nepenthes gracilis</name>
    <name type="common">Slender pitcher plant</name>
    <dbReference type="NCBI Taxonomy" id="150966"/>
    <lineage>
        <taxon>Eukaryota</taxon>
        <taxon>Viridiplantae</taxon>
        <taxon>Streptophyta</taxon>
        <taxon>Embryophyta</taxon>
        <taxon>Tracheophyta</taxon>
        <taxon>Spermatophyta</taxon>
        <taxon>Magnoliopsida</taxon>
        <taxon>eudicotyledons</taxon>
        <taxon>Gunneridae</taxon>
        <taxon>Pentapetalae</taxon>
        <taxon>Caryophyllales</taxon>
        <taxon>Nepenthaceae</taxon>
        <taxon>Nepenthes</taxon>
    </lineage>
</organism>
<dbReference type="InterPro" id="IPR027417">
    <property type="entry name" value="P-loop_NTPase"/>
</dbReference>
<dbReference type="InterPro" id="IPR013765">
    <property type="entry name" value="DNA_recomb/repair_RecA"/>
</dbReference>
<keyword evidence="4" id="KW-0233">DNA recombination</keyword>
<accession>A0AAD3SK75</accession>
<feature type="domain" description="RecA family profile 2" evidence="5">
    <location>
        <begin position="68"/>
        <end position="135"/>
    </location>
</feature>
<dbReference type="AlphaFoldDB" id="A0AAD3SK75"/>
<evidence type="ECO:0000256" key="4">
    <source>
        <dbReference type="ARBA" id="ARBA00023172"/>
    </source>
</evidence>
<dbReference type="PROSITE" id="PS50163">
    <property type="entry name" value="RECA_3"/>
    <property type="match status" value="1"/>
</dbReference>
<evidence type="ECO:0000313" key="6">
    <source>
        <dbReference type="EMBL" id="GMH11846.1"/>
    </source>
</evidence>
<dbReference type="InterPro" id="IPR020587">
    <property type="entry name" value="RecA_monomer-monomer_interface"/>
</dbReference>
<dbReference type="Pfam" id="PF00154">
    <property type="entry name" value="RecA_N"/>
    <property type="match status" value="1"/>
</dbReference>
<keyword evidence="2" id="KW-0547">Nucleotide-binding</keyword>